<dbReference type="AlphaFoldDB" id="E2A742"/>
<feature type="compositionally biased region" description="Polar residues" evidence="1">
    <location>
        <begin position="1"/>
        <end position="30"/>
    </location>
</feature>
<dbReference type="InParanoid" id="E2A742"/>
<dbReference type="EMBL" id="GL437252">
    <property type="protein sequence ID" value="EFN70774.1"/>
    <property type="molecule type" value="Genomic_DNA"/>
</dbReference>
<accession>E2A742</accession>
<reference evidence="2 3" key="1">
    <citation type="journal article" date="2010" name="Science">
        <title>Genomic comparison of the ants Camponotus floridanus and Harpegnathos saltator.</title>
        <authorList>
            <person name="Bonasio R."/>
            <person name="Zhang G."/>
            <person name="Ye C."/>
            <person name="Mutti N.S."/>
            <person name="Fang X."/>
            <person name="Qin N."/>
            <person name="Donahue G."/>
            <person name="Yang P."/>
            <person name="Li Q."/>
            <person name="Li C."/>
            <person name="Zhang P."/>
            <person name="Huang Z."/>
            <person name="Berger S.L."/>
            <person name="Reinberg D."/>
            <person name="Wang J."/>
            <person name="Liebig J."/>
        </authorList>
    </citation>
    <scope>NUCLEOTIDE SEQUENCE [LARGE SCALE GENOMIC DNA]</scope>
    <source>
        <strain evidence="3">C129</strain>
    </source>
</reference>
<organism evidence="3">
    <name type="scientific">Camponotus floridanus</name>
    <name type="common">Florida carpenter ant</name>
    <dbReference type="NCBI Taxonomy" id="104421"/>
    <lineage>
        <taxon>Eukaryota</taxon>
        <taxon>Metazoa</taxon>
        <taxon>Ecdysozoa</taxon>
        <taxon>Arthropoda</taxon>
        <taxon>Hexapoda</taxon>
        <taxon>Insecta</taxon>
        <taxon>Pterygota</taxon>
        <taxon>Neoptera</taxon>
        <taxon>Endopterygota</taxon>
        <taxon>Hymenoptera</taxon>
        <taxon>Apocrita</taxon>
        <taxon>Aculeata</taxon>
        <taxon>Formicoidea</taxon>
        <taxon>Formicidae</taxon>
        <taxon>Formicinae</taxon>
        <taxon>Camponotus</taxon>
    </lineage>
</organism>
<dbReference type="OrthoDB" id="5989513at2759"/>
<protein>
    <submittedName>
        <fullName evidence="2">Uncharacterized protein</fullName>
    </submittedName>
</protein>
<sequence length="81" mass="8875">MPAQSISQKSNHPKASTNGDIGRQLKTQGNPRLAPDNPIFFNMPTIFLPDGQRTFSNPLSYLGGPILPLRNRSIESVLSLD</sequence>
<evidence type="ECO:0000313" key="3">
    <source>
        <dbReference type="Proteomes" id="UP000000311"/>
    </source>
</evidence>
<dbReference type="Proteomes" id="UP000000311">
    <property type="component" value="Unassembled WGS sequence"/>
</dbReference>
<keyword evidence="3" id="KW-1185">Reference proteome</keyword>
<feature type="region of interest" description="Disordered" evidence="1">
    <location>
        <begin position="1"/>
        <end position="36"/>
    </location>
</feature>
<name>E2A742_CAMFO</name>
<evidence type="ECO:0000313" key="2">
    <source>
        <dbReference type="EMBL" id="EFN70774.1"/>
    </source>
</evidence>
<gene>
    <name evidence="2" type="ORF">EAG_04749</name>
</gene>
<evidence type="ECO:0000256" key="1">
    <source>
        <dbReference type="SAM" id="MobiDB-lite"/>
    </source>
</evidence>
<proteinExistence type="predicted"/>